<dbReference type="PROSITE" id="PS00217">
    <property type="entry name" value="SUGAR_TRANSPORT_2"/>
    <property type="match status" value="1"/>
</dbReference>
<evidence type="ECO:0000313" key="9">
    <source>
        <dbReference type="Proteomes" id="UP001497525"/>
    </source>
</evidence>
<evidence type="ECO:0000256" key="3">
    <source>
        <dbReference type="ARBA" id="ARBA00022692"/>
    </source>
</evidence>
<keyword evidence="3 6" id="KW-0812">Transmembrane</keyword>
<evidence type="ECO:0000256" key="1">
    <source>
        <dbReference type="ARBA" id="ARBA00004141"/>
    </source>
</evidence>
<protein>
    <recommendedName>
        <fullName evidence="7">Major facilitator superfamily (MFS) profile domain-containing protein</fullName>
    </recommendedName>
</protein>
<dbReference type="Pfam" id="PF00083">
    <property type="entry name" value="Sugar_tr"/>
    <property type="match status" value="1"/>
</dbReference>
<evidence type="ECO:0000256" key="2">
    <source>
        <dbReference type="ARBA" id="ARBA00022448"/>
    </source>
</evidence>
<comment type="caution">
    <text evidence="8">The sequence shown here is derived from an EMBL/GenBank/DDBJ whole genome shotgun (WGS) entry which is preliminary data.</text>
</comment>
<proteinExistence type="predicted"/>
<accession>A0AAV2TFI1</accession>
<dbReference type="Gene3D" id="1.20.1250.20">
    <property type="entry name" value="MFS general substrate transporter like domains"/>
    <property type="match status" value="1"/>
</dbReference>
<feature type="transmembrane region" description="Helical" evidence="6">
    <location>
        <begin position="117"/>
        <end position="139"/>
    </location>
</feature>
<comment type="subcellular location">
    <subcellularLocation>
        <location evidence="1">Membrane</location>
        <topology evidence="1">Multi-pass membrane protein</topology>
    </subcellularLocation>
</comment>
<keyword evidence="2" id="KW-0813">Transport</keyword>
<name>A0AAV2TFI1_CALDB</name>
<organism evidence="8 9">
    <name type="scientific">Calicophoron daubneyi</name>
    <name type="common">Rumen fluke</name>
    <name type="synonym">Paramphistomum daubneyi</name>
    <dbReference type="NCBI Taxonomy" id="300641"/>
    <lineage>
        <taxon>Eukaryota</taxon>
        <taxon>Metazoa</taxon>
        <taxon>Spiralia</taxon>
        <taxon>Lophotrochozoa</taxon>
        <taxon>Platyhelminthes</taxon>
        <taxon>Trematoda</taxon>
        <taxon>Digenea</taxon>
        <taxon>Plagiorchiida</taxon>
        <taxon>Pronocephalata</taxon>
        <taxon>Paramphistomoidea</taxon>
        <taxon>Paramphistomidae</taxon>
        <taxon>Calicophoron</taxon>
    </lineage>
</organism>
<dbReference type="InterPro" id="IPR036259">
    <property type="entry name" value="MFS_trans_sf"/>
</dbReference>
<feature type="transmembrane region" description="Helical" evidence="6">
    <location>
        <begin position="151"/>
        <end position="173"/>
    </location>
</feature>
<dbReference type="PANTHER" id="PTHR23503:SF8">
    <property type="entry name" value="FACILITATED GLUCOSE TRANSPORTER PROTEIN 1"/>
    <property type="match status" value="1"/>
</dbReference>
<sequence length="231" mass="24845">MLSPRLVGLFFTITLGTSFNYGFHSGVMNQPLEMIEMFIANVSRERGKTYDQGVITTLGSFCTTALVLGGMIGGGCGGIIANKVGRKKAVILLFVPHAIGCLLMIICKAVKSFEVIIAGRIITGFACGAYTAVGPLYLAEVAPPRIRGGACVLNHVIITASIVISQVIGLRFVMGTEELWPYLIGFGVFPCFIGVALLLFYPDSPRYLFLVKNDRDAAESGISFFQTISFP</sequence>
<dbReference type="AlphaFoldDB" id="A0AAV2TFI1"/>
<feature type="transmembrane region" description="Helical" evidence="6">
    <location>
        <begin position="179"/>
        <end position="201"/>
    </location>
</feature>
<evidence type="ECO:0000256" key="5">
    <source>
        <dbReference type="ARBA" id="ARBA00023136"/>
    </source>
</evidence>
<dbReference type="GO" id="GO:0015149">
    <property type="term" value="F:hexose transmembrane transporter activity"/>
    <property type="evidence" value="ECO:0007669"/>
    <property type="project" value="TreeGrafter"/>
</dbReference>
<evidence type="ECO:0000313" key="8">
    <source>
        <dbReference type="EMBL" id="CAL5135445.1"/>
    </source>
</evidence>
<keyword evidence="4 6" id="KW-1133">Transmembrane helix</keyword>
<dbReference type="EMBL" id="CAXLJL010000267">
    <property type="protein sequence ID" value="CAL5135445.1"/>
    <property type="molecule type" value="Genomic_DNA"/>
</dbReference>
<gene>
    <name evidence="8" type="ORF">CDAUBV1_LOCUS9587</name>
</gene>
<reference evidence="8" key="1">
    <citation type="submission" date="2024-06" db="EMBL/GenBank/DDBJ databases">
        <authorList>
            <person name="Liu X."/>
            <person name="Lenzi L."/>
            <person name="Haldenby T S."/>
            <person name="Uol C."/>
        </authorList>
    </citation>
    <scope>NUCLEOTIDE SEQUENCE</scope>
</reference>
<evidence type="ECO:0000259" key="7">
    <source>
        <dbReference type="PROSITE" id="PS50850"/>
    </source>
</evidence>
<dbReference type="PANTHER" id="PTHR23503">
    <property type="entry name" value="SOLUTE CARRIER FAMILY 2"/>
    <property type="match status" value="1"/>
</dbReference>
<dbReference type="InterPro" id="IPR005828">
    <property type="entry name" value="MFS_sugar_transport-like"/>
</dbReference>
<feature type="transmembrane region" description="Helical" evidence="6">
    <location>
        <begin position="89"/>
        <end position="111"/>
    </location>
</feature>
<dbReference type="InterPro" id="IPR005829">
    <property type="entry name" value="Sugar_transporter_CS"/>
</dbReference>
<dbReference type="PROSITE" id="PS50850">
    <property type="entry name" value="MFS"/>
    <property type="match status" value="1"/>
</dbReference>
<feature type="transmembrane region" description="Helical" evidence="6">
    <location>
        <begin position="53"/>
        <end position="77"/>
    </location>
</feature>
<dbReference type="GO" id="GO:0016020">
    <property type="term" value="C:membrane"/>
    <property type="evidence" value="ECO:0007669"/>
    <property type="project" value="UniProtKB-SubCell"/>
</dbReference>
<dbReference type="SUPFAM" id="SSF103473">
    <property type="entry name" value="MFS general substrate transporter"/>
    <property type="match status" value="1"/>
</dbReference>
<dbReference type="Proteomes" id="UP001497525">
    <property type="component" value="Unassembled WGS sequence"/>
</dbReference>
<dbReference type="InterPro" id="IPR020846">
    <property type="entry name" value="MFS_dom"/>
</dbReference>
<evidence type="ECO:0000256" key="6">
    <source>
        <dbReference type="SAM" id="Phobius"/>
    </source>
</evidence>
<keyword evidence="5 6" id="KW-0472">Membrane</keyword>
<feature type="domain" description="Major facilitator superfamily (MFS) profile" evidence="7">
    <location>
        <begin position="10"/>
        <end position="231"/>
    </location>
</feature>
<dbReference type="InterPro" id="IPR045263">
    <property type="entry name" value="GLUT"/>
</dbReference>
<evidence type="ECO:0000256" key="4">
    <source>
        <dbReference type="ARBA" id="ARBA00022989"/>
    </source>
</evidence>